<dbReference type="InterPro" id="IPR007387">
    <property type="entry name" value="TRAP_DctQ"/>
</dbReference>
<evidence type="ECO:0000256" key="1">
    <source>
        <dbReference type="ARBA" id="ARBA00004429"/>
    </source>
</evidence>
<dbReference type="PANTHER" id="PTHR35011:SF11">
    <property type="entry name" value="TRAP TRANSPORTER SMALL PERMEASE PROTEIN"/>
    <property type="match status" value="1"/>
</dbReference>
<feature type="transmembrane region" description="Helical" evidence="9">
    <location>
        <begin position="93"/>
        <end position="114"/>
    </location>
</feature>
<feature type="domain" description="Tripartite ATP-independent periplasmic transporters DctQ component" evidence="10">
    <location>
        <begin position="30"/>
        <end position="159"/>
    </location>
</feature>
<dbReference type="GO" id="GO:0015740">
    <property type="term" value="P:C4-dicarboxylate transport"/>
    <property type="evidence" value="ECO:0007669"/>
    <property type="project" value="TreeGrafter"/>
</dbReference>
<comment type="caution">
    <text evidence="11">The sequence shown here is derived from an EMBL/GenBank/DDBJ whole genome shotgun (WGS) entry which is preliminary data.</text>
</comment>
<comment type="subunit">
    <text evidence="9">The complex comprises the extracytoplasmic solute receptor protein and the two transmembrane proteins.</text>
</comment>
<dbReference type="OrthoDB" id="4964541at2"/>
<dbReference type="PANTHER" id="PTHR35011">
    <property type="entry name" value="2,3-DIKETO-L-GULONATE TRAP TRANSPORTER SMALL PERMEASE PROTEIN YIAM"/>
    <property type="match status" value="1"/>
</dbReference>
<evidence type="ECO:0000256" key="7">
    <source>
        <dbReference type="ARBA" id="ARBA00023136"/>
    </source>
</evidence>
<evidence type="ECO:0000256" key="8">
    <source>
        <dbReference type="ARBA" id="ARBA00038436"/>
    </source>
</evidence>
<dbReference type="STRING" id="665126.ABB55_17800"/>
<protein>
    <recommendedName>
        <fullName evidence="9">TRAP transporter small permease protein</fullName>
    </recommendedName>
</protein>
<proteinExistence type="inferred from homology"/>
<evidence type="ECO:0000256" key="2">
    <source>
        <dbReference type="ARBA" id="ARBA00022448"/>
    </source>
</evidence>
<comment type="subcellular location">
    <subcellularLocation>
        <location evidence="1 9">Cell inner membrane</location>
        <topology evidence="1 9">Multi-pass membrane protein</topology>
    </subcellularLocation>
</comment>
<comment type="similarity">
    <text evidence="8 9">Belongs to the TRAP transporter small permease family.</text>
</comment>
<comment type="function">
    <text evidence="9">Part of the tripartite ATP-independent periplasmic (TRAP) transport system.</text>
</comment>
<keyword evidence="3" id="KW-1003">Cell membrane</keyword>
<keyword evidence="12" id="KW-1185">Reference proteome</keyword>
<evidence type="ECO:0000256" key="9">
    <source>
        <dbReference type="RuleBase" id="RU369079"/>
    </source>
</evidence>
<dbReference type="Proteomes" id="UP000048984">
    <property type="component" value="Unassembled WGS sequence"/>
</dbReference>
<dbReference type="RefSeq" id="WP_054359994.1">
    <property type="nucleotide sequence ID" value="NZ_JAPCYQ010000001.1"/>
</dbReference>
<dbReference type="AlphaFoldDB" id="A0A0P6WGK6"/>
<sequence length="172" mass="18478">MPALIRSLGRLNGLLAALCLALSALGMIGMTFVVGWQVFARYVLNDTPSWAEPMTLQLMGWFIILGAAVGVRENFHLGLDLVQHVAPAAVGKVLDAITFVLVILFGLAMSWYSLDLAIGTWAARLPVLGIPGGWDYMPQVIGGVVIALFALERLLERLAGIEHEGIAVQELA</sequence>
<dbReference type="Pfam" id="PF04290">
    <property type="entry name" value="DctQ"/>
    <property type="match status" value="1"/>
</dbReference>
<evidence type="ECO:0000256" key="4">
    <source>
        <dbReference type="ARBA" id="ARBA00022519"/>
    </source>
</evidence>
<evidence type="ECO:0000313" key="11">
    <source>
        <dbReference type="EMBL" id="KPL53830.1"/>
    </source>
</evidence>
<organism evidence="11 12">
    <name type="scientific">Prosthecodimorpha hirschii</name>
    <dbReference type="NCBI Taxonomy" id="665126"/>
    <lineage>
        <taxon>Bacteria</taxon>
        <taxon>Pseudomonadati</taxon>
        <taxon>Pseudomonadota</taxon>
        <taxon>Alphaproteobacteria</taxon>
        <taxon>Hyphomicrobiales</taxon>
        <taxon>Ancalomicrobiaceae</taxon>
        <taxon>Prosthecodimorpha</taxon>
    </lineage>
</organism>
<keyword evidence="6 9" id="KW-1133">Transmembrane helix</keyword>
<keyword evidence="5 9" id="KW-0812">Transmembrane</keyword>
<evidence type="ECO:0000256" key="6">
    <source>
        <dbReference type="ARBA" id="ARBA00022989"/>
    </source>
</evidence>
<feature type="transmembrane region" description="Helical" evidence="9">
    <location>
        <begin position="54"/>
        <end position="72"/>
    </location>
</feature>
<keyword evidence="7 9" id="KW-0472">Membrane</keyword>
<name>A0A0P6WGK6_9HYPH</name>
<dbReference type="GO" id="GO:0005886">
    <property type="term" value="C:plasma membrane"/>
    <property type="evidence" value="ECO:0007669"/>
    <property type="project" value="UniProtKB-SubCell"/>
</dbReference>
<keyword evidence="4 9" id="KW-0997">Cell inner membrane</keyword>
<evidence type="ECO:0000259" key="10">
    <source>
        <dbReference type="Pfam" id="PF04290"/>
    </source>
</evidence>
<dbReference type="InterPro" id="IPR055348">
    <property type="entry name" value="DctQ"/>
</dbReference>
<accession>A0A0P6WGK6</accession>
<dbReference type="EMBL" id="LJYW01000001">
    <property type="protein sequence ID" value="KPL53830.1"/>
    <property type="molecule type" value="Genomic_DNA"/>
</dbReference>
<reference evidence="11 12" key="1">
    <citation type="submission" date="2015-09" db="EMBL/GenBank/DDBJ databases">
        <authorList>
            <person name="Jackson K.R."/>
            <person name="Lunt B.L."/>
            <person name="Fisher J.N.B."/>
            <person name="Gardner A.V."/>
            <person name="Bailey M.E."/>
            <person name="Deus L.M."/>
            <person name="Earl A.S."/>
            <person name="Gibby P.D."/>
            <person name="Hartmann K.A."/>
            <person name="Liu J.E."/>
            <person name="Manci A.M."/>
            <person name="Nielsen D.A."/>
            <person name="Solomon M.B."/>
            <person name="Breakwell D.P."/>
            <person name="Burnett S.H."/>
            <person name="Grose J.H."/>
        </authorList>
    </citation>
    <scope>NUCLEOTIDE SEQUENCE [LARGE SCALE GENOMIC DNA]</scope>
    <source>
        <strain evidence="11 12">16</strain>
    </source>
</reference>
<keyword evidence="2 9" id="KW-0813">Transport</keyword>
<feature type="transmembrane region" description="Helical" evidence="9">
    <location>
        <begin position="12"/>
        <end position="34"/>
    </location>
</feature>
<gene>
    <name evidence="11" type="ORF">ABB55_17800</name>
</gene>
<feature type="transmembrane region" description="Helical" evidence="9">
    <location>
        <begin position="134"/>
        <end position="151"/>
    </location>
</feature>
<reference evidence="11 12" key="2">
    <citation type="submission" date="2015-10" db="EMBL/GenBank/DDBJ databases">
        <title>Draft Genome Sequence of Prosthecomicrobium hirschii ATCC 27832.</title>
        <authorList>
            <person name="Daniel J."/>
            <person name="Givan S.A."/>
            <person name="Brun Y.V."/>
            <person name="Brown P.J."/>
        </authorList>
    </citation>
    <scope>NUCLEOTIDE SEQUENCE [LARGE SCALE GENOMIC DNA]</scope>
    <source>
        <strain evidence="11 12">16</strain>
    </source>
</reference>
<dbReference type="GO" id="GO:0022857">
    <property type="term" value="F:transmembrane transporter activity"/>
    <property type="evidence" value="ECO:0007669"/>
    <property type="project" value="UniProtKB-UniRule"/>
</dbReference>
<evidence type="ECO:0000256" key="5">
    <source>
        <dbReference type="ARBA" id="ARBA00022692"/>
    </source>
</evidence>
<evidence type="ECO:0000313" key="12">
    <source>
        <dbReference type="Proteomes" id="UP000048984"/>
    </source>
</evidence>
<evidence type="ECO:0000256" key="3">
    <source>
        <dbReference type="ARBA" id="ARBA00022475"/>
    </source>
</evidence>